<dbReference type="Pfam" id="PF07881">
    <property type="entry name" value="Fucose_iso_N1"/>
    <property type="match status" value="1"/>
</dbReference>
<dbReference type="EMBL" id="QRZM01000011">
    <property type="protein sequence ID" value="RGV73054.1"/>
    <property type="molecule type" value="Genomic_DNA"/>
</dbReference>
<feature type="domain" description="L-fucose isomerase N-terminal-1" evidence="5">
    <location>
        <begin position="7"/>
        <end position="164"/>
    </location>
</feature>
<evidence type="ECO:0000313" key="8">
    <source>
        <dbReference type="Proteomes" id="UP000283975"/>
    </source>
</evidence>
<evidence type="ECO:0000313" key="6">
    <source>
        <dbReference type="EMBL" id="RGV73054.1"/>
    </source>
</evidence>
<dbReference type="GO" id="GO:0030145">
    <property type="term" value="F:manganese ion binding"/>
    <property type="evidence" value="ECO:0007669"/>
    <property type="project" value="InterPro"/>
</dbReference>
<evidence type="ECO:0000259" key="4">
    <source>
        <dbReference type="Pfam" id="PF02952"/>
    </source>
</evidence>
<evidence type="ECO:0000259" key="5">
    <source>
        <dbReference type="Pfam" id="PF07881"/>
    </source>
</evidence>
<dbReference type="GO" id="GO:0008736">
    <property type="term" value="F:L-fucose isomerase activity"/>
    <property type="evidence" value="ECO:0007669"/>
    <property type="project" value="InterPro"/>
</dbReference>
<dbReference type="GO" id="GO:0005737">
    <property type="term" value="C:cytoplasm"/>
    <property type="evidence" value="ECO:0007669"/>
    <property type="project" value="InterPro"/>
</dbReference>
<protein>
    <recommendedName>
        <fullName evidence="3">FucIase</fullName>
    </recommendedName>
</protein>
<evidence type="ECO:0000256" key="1">
    <source>
        <dbReference type="ARBA" id="ARBA00023235"/>
    </source>
</evidence>
<dbReference type="InterPro" id="IPR015888">
    <property type="entry name" value="Fuc_isomerase_C"/>
</dbReference>
<dbReference type="AlphaFoldDB" id="A0A414AZ25"/>
<accession>A0A414AZ25</accession>
<dbReference type="Gene3D" id="3.40.50.1070">
    <property type="match status" value="1"/>
</dbReference>
<reference evidence="8 9" key="1">
    <citation type="submission" date="2018-08" db="EMBL/GenBank/DDBJ databases">
        <title>A genome reference for cultivated species of the human gut microbiota.</title>
        <authorList>
            <person name="Zou Y."/>
            <person name="Xue W."/>
            <person name="Luo G."/>
        </authorList>
    </citation>
    <scope>NUCLEOTIDE SEQUENCE [LARGE SCALE GENOMIC DNA]</scope>
    <source>
        <strain evidence="6 9">AF14-18</strain>
        <strain evidence="7 8">AM35-14</strain>
    </source>
</reference>
<dbReference type="KEGG" id="cbol:CGC65_12640"/>
<evidence type="ECO:0000256" key="3">
    <source>
        <dbReference type="ARBA" id="ARBA00030454"/>
    </source>
</evidence>
<organism evidence="7 8">
    <name type="scientific">Enterocloster bolteae</name>
    <dbReference type="NCBI Taxonomy" id="208479"/>
    <lineage>
        <taxon>Bacteria</taxon>
        <taxon>Bacillati</taxon>
        <taxon>Bacillota</taxon>
        <taxon>Clostridia</taxon>
        <taxon>Lachnospirales</taxon>
        <taxon>Lachnospiraceae</taxon>
        <taxon>Enterocloster</taxon>
    </lineage>
</organism>
<dbReference type="InterPro" id="IPR005763">
    <property type="entry name" value="Fucose_isomerase"/>
</dbReference>
<name>A0A414AZ25_9FIRM</name>
<dbReference type="Gene3D" id="3.20.14.10">
    <property type="entry name" value="L-fucose/L-arabinose isomerase, C-terminal"/>
    <property type="match status" value="1"/>
</dbReference>
<evidence type="ECO:0000313" key="9">
    <source>
        <dbReference type="Proteomes" id="UP000284543"/>
    </source>
</evidence>
<dbReference type="Pfam" id="PF02952">
    <property type="entry name" value="Fucose_iso_C"/>
    <property type="match status" value="1"/>
</dbReference>
<dbReference type="Proteomes" id="UP000284543">
    <property type="component" value="Unassembled WGS sequence"/>
</dbReference>
<dbReference type="InterPro" id="IPR038392">
    <property type="entry name" value="Fucose_isomerase_dom2_sf"/>
</dbReference>
<dbReference type="InterPro" id="IPR038393">
    <property type="entry name" value="Fuc_iso_dom3_sf"/>
</dbReference>
<dbReference type="InterPro" id="IPR009015">
    <property type="entry name" value="Fucose_isomerase_N/cen_sf"/>
</dbReference>
<evidence type="ECO:0000256" key="2">
    <source>
        <dbReference type="ARBA" id="ARBA00023277"/>
    </source>
</evidence>
<sequence>MKKMGLPKVGMITFSDAREHEYKVLYEEKTAARIKRTVEYFADYEMELHTFDTVARSPQDIDRQTDELKKKGVEVFIANIPCWTWPNGVVRGVLNMGLPTILLSNDDPGTHGTVGFLGSGGALNQIGYKHLRIQQDFTDEHPNLFDTKMMPYIRAAAAVRKLQGRIFGFIGGRSLGIDTGSFDPMQWKKLFQIDSDHIDHEEIVRRAEAIDESRVEAVFKWLVDSVGSVKYDEKLTEERLKYQVACYLATKDIIADRHLDFGAIKCMPDMTNFRAPQCISTALLNGGYDADGEFDPFPISCEADADGALTMEMLKLISGGMPTMFADVSHVGYKEKLIYLPNCGSMCTYYAGRCCDGCRNMKNIELRRANRPSGGAVTFTVPSAGEMTMARLCRVDGKYQMFIIETEFVDPSKEILDAFVKARGVHQLPVAFMKADFDIEKFVDRFNSNHISGVAGHYKKELINLCSLLDIEPVVIQ</sequence>
<dbReference type="GO" id="GO:0019571">
    <property type="term" value="P:D-arabinose catabolic process"/>
    <property type="evidence" value="ECO:0007669"/>
    <property type="project" value="TreeGrafter"/>
</dbReference>
<dbReference type="PANTHER" id="PTHR37840">
    <property type="entry name" value="L-FUCOSE ISOMERASE"/>
    <property type="match status" value="1"/>
</dbReference>
<dbReference type="SUPFAM" id="SSF53743">
    <property type="entry name" value="FucI/AraA N-terminal and middle domains"/>
    <property type="match status" value="1"/>
</dbReference>
<evidence type="ECO:0000313" key="7">
    <source>
        <dbReference type="EMBL" id="RHC57652.1"/>
    </source>
</evidence>
<feature type="domain" description="L-fucose isomerase C-terminal" evidence="4">
    <location>
        <begin position="342"/>
        <end position="472"/>
    </location>
</feature>
<dbReference type="PANTHER" id="PTHR37840:SF1">
    <property type="entry name" value="L-FUCOSE ISOMERASE"/>
    <property type="match status" value="1"/>
</dbReference>
<proteinExistence type="predicted"/>
<dbReference type="Gene3D" id="3.40.275.10">
    <property type="entry name" value="L-fucose Isomerase, Chain A, domain 2"/>
    <property type="match status" value="1"/>
</dbReference>
<dbReference type="Proteomes" id="UP000283975">
    <property type="component" value="Unassembled WGS sequence"/>
</dbReference>
<dbReference type="InterPro" id="IPR038391">
    <property type="entry name" value="Fucose_iso_dom1_sf"/>
</dbReference>
<dbReference type="EMBL" id="QSHZ01000004">
    <property type="protein sequence ID" value="RHC57652.1"/>
    <property type="molecule type" value="Genomic_DNA"/>
</dbReference>
<comment type="caution">
    <text evidence="7">The sequence shown here is derived from an EMBL/GenBank/DDBJ whole genome shotgun (WGS) entry which is preliminary data.</text>
</comment>
<dbReference type="GO" id="GO:0042355">
    <property type="term" value="P:L-fucose catabolic process"/>
    <property type="evidence" value="ECO:0007669"/>
    <property type="project" value="TreeGrafter"/>
</dbReference>
<keyword evidence="1 7" id="KW-0413">Isomerase</keyword>
<gene>
    <name evidence="7" type="ORF">DW839_05425</name>
    <name evidence="6" type="ORF">DWW02_21840</name>
</gene>
<dbReference type="InterPro" id="IPR012888">
    <property type="entry name" value="Fucose_iso_N1"/>
</dbReference>
<keyword evidence="2" id="KW-0119">Carbohydrate metabolism</keyword>
<dbReference type="GO" id="GO:0008790">
    <property type="term" value="F:arabinose isomerase activity"/>
    <property type="evidence" value="ECO:0007669"/>
    <property type="project" value="TreeGrafter"/>
</dbReference>